<evidence type="ECO:0000313" key="8">
    <source>
        <dbReference type="Proteomes" id="UP000310314"/>
    </source>
</evidence>
<protein>
    <submittedName>
        <fullName evidence="7">Sterol desaturase family protein</fullName>
    </submittedName>
</protein>
<keyword evidence="4 5" id="KW-0472">Membrane</keyword>
<feature type="transmembrane region" description="Helical" evidence="5">
    <location>
        <begin position="72"/>
        <end position="94"/>
    </location>
</feature>
<dbReference type="EMBL" id="VATY01000002">
    <property type="protein sequence ID" value="TMM57477.1"/>
    <property type="molecule type" value="Genomic_DNA"/>
</dbReference>
<evidence type="ECO:0000313" key="7">
    <source>
        <dbReference type="EMBL" id="TMM57477.1"/>
    </source>
</evidence>
<evidence type="ECO:0000256" key="5">
    <source>
        <dbReference type="SAM" id="Phobius"/>
    </source>
</evidence>
<gene>
    <name evidence="7" type="ORF">FEE95_13420</name>
</gene>
<proteinExistence type="predicted"/>
<evidence type="ECO:0000259" key="6">
    <source>
        <dbReference type="Pfam" id="PF04116"/>
    </source>
</evidence>
<evidence type="ECO:0000256" key="2">
    <source>
        <dbReference type="ARBA" id="ARBA00022692"/>
    </source>
</evidence>
<feature type="transmembrane region" description="Helical" evidence="5">
    <location>
        <begin position="114"/>
        <end position="135"/>
    </location>
</feature>
<dbReference type="PANTHER" id="PTHR11863">
    <property type="entry name" value="STEROL DESATURASE"/>
    <property type="match status" value="1"/>
</dbReference>
<dbReference type="Proteomes" id="UP000310314">
    <property type="component" value="Unassembled WGS sequence"/>
</dbReference>
<name>A0A5S3PRW1_9FLAO</name>
<accession>A0A5S3PRW1</accession>
<dbReference type="OrthoDB" id="9770329at2"/>
<dbReference type="Pfam" id="PF04116">
    <property type="entry name" value="FA_hydroxylase"/>
    <property type="match status" value="1"/>
</dbReference>
<evidence type="ECO:0000256" key="1">
    <source>
        <dbReference type="ARBA" id="ARBA00004370"/>
    </source>
</evidence>
<keyword evidence="2 5" id="KW-0812">Transmembrane</keyword>
<dbReference type="GO" id="GO:0008610">
    <property type="term" value="P:lipid biosynthetic process"/>
    <property type="evidence" value="ECO:0007669"/>
    <property type="project" value="InterPro"/>
</dbReference>
<evidence type="ECO:0000256" key="3">
    <source>
        <dbReference type="ARBA" id="ARBA00022989"/>
    </source>
</evidence>
<dbReference type="RefSeq" id="WP_138658496.1">
    <property type="nucleotide sequence ID" value="NZ_VATY01000002.1"/>
</dbReference>
<comment type="caution">
    <text evidence="7">The sequence shown here is derived from an EMBL/GenBank/DDBJ whole genome shotgun (WGS) entry which is preliminary data.</text>
</comment>
<dbReference type="GO" id="GO:0016491">
    <property type="term" value="F:oxidoreductase activity"/>
    <property type="evidence" value="ECO:0007669"/>
    <property type="project" value="InterPro"/>
</dbReference>
<keyword evidence="8" id="KW-1185">Reference proteome</keyword>
<comment type="subcellular location">
    <subcellularLocation>
        <location evidence="1">Membrane</location>
    </subcellularLocation>
</comment>
<dbReference type="AlphaFoldDB" id="A0A5S3PRW1"/>
<dbReference type="GO" id="GO:0016020">
    <property type="term" value="C:membrane"/>
    <property type="evidence" value="ECO:0007669"/>
    <property type="project" value="UniProtKB-SubCell"/>
</dbReference>
<sequence length="294" mass="34672">MEKYIDAFANSFLGTVSWTWKSILFEVPWNSNYFWGLILISLVVWGFEILFPWRKEQSIFRKDFWLDAFYMFFNFFIFAIVISGVYKLLGMAFADLGITSKSLALIDITTWPSWLQLVIFFIVLDFVQWFTHTLLHRYEFLWKFHKVHHSVKEMGFAAHLRYHWMENILYKPLKTFGVMILGGFEPEQAYIVHFTAIAIGHFNHANIKLTWGPLKYILNNPVMHLYHHAYTLPEDRSRGVNFGISLSLWDYIFKTNYIPENGGKIELGFAGDEEMPKSFFKQLTFGLGKPRPKA</sequence>
<feature type="domain" description="Fatty acid hydroxylase" evidence="6">
    <location>
        <begin position="118"/>
        <end position="255"/>
    </location>
</feature>
<dbReference type="InterPro" id="IPR006694">
    <property type="entry name" value="Fatty_acid_hydroxylase"/>
</dbReference>
<keyword evidence="3 5" id="KW-1133">Transmembrane helix</keyword>
<organism evidence="7 8">
    <name type="scientific">Maribacter algarum</name>
    <name type="common">ex Zhang et al. 2020</name>
    <dbReference type="NCBI Taxonomy" id="2578118"/>
    <lineage>
        <taxon>Bacteria</taxon>
        <taxon>Pseudomonadati</taxon>
        <taxon>Bacteroidota</taxon>
        <taxon>Flavobacteriia</taxon>
        <taxon>Flavobacteriales</taxon>
        <taxon>Flavobacteriaceae</taxon>
        <taxon>Maribacter</taxon>
    </lineage>
</organism>
<feature type="transmembrane region" description="Helical" evidence="5">
    <location>
        <begin position="33"/>
        <end position="51"/>
    </location>
</feature>
<dbReference type="GO" id="GO:0005506">
    <property type="term" value="F:iron ion binding"/>
    <property type="evidence" value="ECO:0007669"/>
    <property type="project" value="InterPro"/>
</dbReference>
<reference evidence="7 8" key="1">
    <citation type="submission" date="2019-05" db="EMBL/GenBank/DDBJ databases">
        <authorList>
            <person name="Zhang J.-Y."/>
            <person name="Feg X."/>
            <person name="Du Z.-J."/>
        </authorList>
    </citation>
    <scope>NUCLEOTIDE SEQUENCE [LARGE SCALE GENOMIC DNA]</scope>
    <source>
        <strain evidence="7 8">RZ26</strain>
    </source>
</reference>
<evidence type="ECO:0000256" key="4">
    <source>
        <dbReference type="ARBA" id="ARBA00023136"/>
    </source>
</evidence>
<dbReference type="InterPro" id="IPR050307">
    <property type="entry name" value="Sterol_Desaturase_Related"/>
</dbReference>